<keyword evidence="2" id="KW-1185">Reference proteome</keyword>
<gene>
    <name evidence="1" type="ORF">HMPREF3200_00990</name>
</gene>
<name>A0A133KEC7_9FIRM</name>
<dbReference type="RefSeq" id="WP_060929384.1">
    <property type="nucleotide sequence ID" value="NZ_KQ955279.1"/>
</dbReference>
<reference evidence="2" key="1">
    <citation type="submission" date="2016-01" db="EMBL/GenBank/DDBJ databases">
        <authorList>
            <person name="Mitreva M."/>
            <person name="Pepin K.H."/>
            <person name="Mihindukulasuriya K.A."/>
            <person name="Fulton R."/>
            <person name="Fronick C."/>
            <person name="O'Laughlin M."/>
            <person name="Miner T."/>
            <person name="Herter B."/>
            <person name="Rosa B.A."/>
            <person name="Cordes M."/>
            <person name="Tomlinson C."/>
            <person name="Wollam A."/>
            <person name="Palsikar V.B."/>
            <person name="Mardis E.R."/>
            <person name="Wilson R.K."/>
        </authorList>
    </citation>
    <scope>NUCLEOTIDE SEQUENCE [LARGE SCALE GENOMIC DNA]</scope>
    <source>
        <strain evidence="2">MJR8151</strain>
    </source>
</reference>
<sequence length="60" mass="7260">VIEMNKRQELIDELIKANEDGTYKTYKSIEEIKSMNNEEIQIIYSNMRNYLSDKRTHTNY</sequence>
<comment type="caution">
    <text evidence="1">The sequence shown here is derived from an EMBL/GenBank/DDBJ whole genome shotgun (WGS) entry which is preliminary data.</text>
</comment>
<dbReference type="PATRIC" id="fig|33036.3.peg.983"/>
<dbReference type="EMBL" id="LRPM01000039">
    <property type="protein sequence ID" value="KWZ77942.1"/>
    <property type="molecule type" value="Genomic_DNA"/>
</dbReference>
<dbReference type="AlphaFoldDB" id="A0A133KEC7"/>
<evidence type="ECO:0000313" key="2">
    <source>
        <dbReference type="Proteomes" id="UP000070383"/>
    </source>
</evidence>
<feature type="non-terminal residue" evidence="1">
    <location>
        <position position="1"/>
    </location>
</feature>
<proteinExistence type="predicted"/>
<protein>
    <submittedName>
        <fullName evidence="1">Uncharacterized protein</fullName>
    </submittedName>
</protein>
<accession>A0A133KEC7</accession>
<dbReference type="Proteomes" id="UP000070383">
    <property type="component" value="Unassembled WGS sequence"/>
</dbReference>
<organism evidence="1 2">
    <name type="scientific">Anaerococcus tetradius</name>
    <dbReference type="NCBI Taxonomy" id="33036"/>
    <lineage>
        <taxon>Bacteria</taxon>
        <taxon>Bacillati</taxon>
        <taxon>Bacillota</taxon>
        <taxon>Tissierellia</taxon>
        <taxon>Tissierellales</taxon>
        <taxon>Peptoniphilaceae</taxon>
        <taxon>Anaerococcus</taxon>
    </lineage>
</organism>
<evidence type="ECO:0000313" key="1">
    <source>
        <dbReference type="EMBL" id="KWZ77942.1"/>
    </source>
</evidence>